<keyword evidence="2" id="KW-1185">Reference proteome</keyword>
<dbReference type="RefSeq" id="WP_114851120.1">
    <property type="nucleotide sequence ID" value="NZ_BMNV01000002.1"/>
</dbReference>
<proteinExistence type="predicted"/>
<organism evidence="1 2">
    <name type="scientific">Curtobacterium citreum</name>
    <dbReference type="NCBI Taxonomy" id="2036"/>
    <lineage>
        <taxon>Bacteria</taxon>
        <taxon>Bacillati</taxon>
        <taxon>Actinomycetota</taxon>
        <taxon>Actinomycetes</taxon>
        <taxon>Micrococcales</taxon>
        <taxon>Microbacteriaceae</taxon>
        <taxon>Curtobacterium</taxon>
    </lineage>
</organism>
<dbReference type="EMBL" id="JANVAD010000001">
    <property type="protein sequence ID" value="MCS6521120.1"/>
    <property type="molecule type" value="Genomic_DNA"/>
</dbReference>
<dbReference type="GeneID" id="95324037"/>
<name>A0ABT2HD22_9MICO</name>
<accession>A0ABT2HD22</accession>
<sequence>MKRYEYVTINGSGNEAKHVAVFNETINRYAAKGWTVAQMVRPSVIGPLGVLFEREEV</sequence>
<comment type="caution">
    <text evidence="1">The sequence shown here is derived from an EMBL/GenBank/DDBJ whole genome shotgun (WGS) entry which is preliminary data.</text>
</comment>
<evidence type="ECO:0000313" key="1">
    <source>
        <dbReference type="EMBL" id="MCS6521120.1"/>
    </source>
</evidence>
<evidence type="ECO:0000313" key="2">
    <source>
        <dbReference type="Proteomes" id="UP001652264"/>
    </source>
</evidence>
<reference evidence="1 2" key="1">
    <citation type="submission" date="2022-08" db="EMBL/GenBank/DDBJ databases">
        <title>Taxonomy of Curtobacterium flaccumfaciens.</title>
        <authorList>
            <person name="Osdaghi E."/>
            <person name="Taghavi S.M."/>
            <person name="Hamidizade M."/>
            <person name="Abachi H."/>
            <person name="Fazliarab A."/>
            <person name="Baeyen S."/>
            <person name="Portier P."/>
            <person name="Van Vaerenbergh J."/>
            <person name="Jacques M.-A."/>
        </authorList>
    </citation>
    <scope>NUCLEOTIDE SEQUENCE [LARGE SCALE GENOMIC DNA]</scope>
    <source>
        <strain evidence="1 2">LMG8786T</strain>
    </source>
</reference>
<dbReference type="Proteomes" id="UP001652264">
    <property type="component" value="Unassembled WGS sequence"/>
</dbReference>
<protein>
    <submittedName>
        <fullName evidence="1">DUF4177 domain-containing protein</fullName>
    </submittedName>
</protein>
<gene>
    <name evidence="1" type="ORF">NYQ28_00895</name>
</gene>